<feature type="transmembrane region" description="Helical" evidence="2">
    <location>
        <begin position="425"/>
        <end position="445"/>
    </location>
</feature>
<feature type="transmembrane region" description="Helical" evidence="2">
    <location>
        <begin position="115"/>
        <end position="143"/>
    </location>
</feature>
<dbReference type="AlphaFoldDB" id="A0A517Z9C8"/>
<reference evidence="3 4" key="1">
    <citation type="submission" date="2019-02" db="EMBL/GenBank/DDBJ databases">
        <title>Deep-cultivation of Planctomycetes and their phenomic and genomic characterization uncovers novel biology.</title>
        <authorList>
            <person name="Wiegand S."/>
            <person name="Jogler M."/>
            <person name="Boedeker C."/>
            <person name="Pinto D."/>
            <person name="Vollmers J."/>
            <person name="Rivas-Marin E."/>
            <person name="Kohn T."/>
            <person name="Peeters S.H."/>
            <person name="Heuer A."/>
            <person name="Rast P."/>
            <person name="Oberbeckmann S."/>
            <person name="Bunk B."/>
            <person name="Jeske O."/>
            <person name="Meyerdierks A."/>
            <person name="Storesund J.E."/>
            <person name="Kallscheuer N."/>
            <person name="Luecker S."/>
            <person name="Lage O.M."/>
            <person name="Pohl T."/>
            <person name="Merkel B.J."/>
            <person name="Hornburger P."/>
            <person name="Mueller R.-W."/>
            <person name="Bruemmer F."/>
            <person name="Labrenz M."/>
            <person name="Spormann A.M."/>
            <person name="Op den Camp H."/>
            <person name="Overmann J."/>
            <person name="Amann R."/>
            <person name="Jetten M.S.M."/>
            <person name="Mascher T."/>
            <person name="Medema M.H."/>
            <person name="Devos D.P."/>
            <person name="Kaster A.-K."/>
            <person name="Ovreas L."/>
            <person name="Rohde M."/>
            <person name="Galperin M.Y."/>
            <person name="Jogler C."/>
        </authorList>
    </citation>
    <scope>NUCLEOTIDE SEQUENCE [LARGE SCALE GENOMIC DNA]</scope>
    <source>
        <strain evidence="3 4">Mal4</strain>
    </source>
</reference>
<dbReference type="EMBL" id="CP036275">
    <property type="protein sequence ID" value="QDU39082.1"/>
    <property type="molecule type" value="Genomic_DNA"/>
</dbReference>
<proteinExistence type="predicted"/>
<feature type="compositionally biased region" description="Low complexity" evidence="1">
    <location>
        <begin position="1"/>
        <end position="11"/>
    </location>
</feature>
<dbReference type="Proteomes" id="UP000320496">
    <property type="component" value="Chromosome"/>
</dbReference>
<feature type="transmembrane region" description="Helical" evidence="2">
    <location>
        <begin position="401"/>
        <end position="419"/>
    </location>
</feature>
<feature type="transmembrane region" description="Helical" evidence="2">
    <location>
        <begin position="351"/>
        <end position="368"/>
    </location>
</feature>
<protein>
    <recommendedName>
        <fullName evidence="5">Manganese transport protein MntH</fullName>
    </recommendedName>
</protein>
<evidence type="ECO:0000313" key="3">
    <source>
        <dbReference type="EMBL" id="QDU39082.1"/>
    </source>
</evidence>
<dbReference type="RefSeq" id="WP_145370300.1">
    <property type="nucleotide sequence ID" value="NZ_CP036275.1"/>
</dbReference>
<evidence type="ECO:0000256" key="1">
    <source>
        <dbReference type="SAM" id="MobiDB-lite"/>
    </source>
</evidence>
<keyword evidence="2" id="KW-1133">Transmembrane helix</keyword>
<feature type="transmembrane region" description="Helical" evidence="2">
    <location>
        <begin position="71"/>
        <end position="94"/>
    </location>
</feature>
<evidence type="ECO:0000313" key="4">
    <source>
        <dbReference type="Proteomes" id="UP000320496"/>
    </source>
</evidence>
<evidence type="ECO:0008006" key="5">
    <source>
        <dbReference type="Google" id="ProtNLM"/>
    </source>
</evidence>
<feature type="region of interest" description="Disordered" evidence="1">
    <location>
        <begin position="1"/>
        <end position="22"/>
    </location>
</feature>
<gene>
    <name evidence="3" type="ORF">Mal4_34170</name>
</gene>
<feature type="transmembrane region" description="Helical" evidence="2">
    <location>
        <begin position="465"/>
        <end position="485"/>
    </location>
</feature>
<keyword evidence="2" id="KW-0812">Transmembrane</keyword>
<keyword evidence="4" id="KW-1185">Reference proteome</keyword>
<feature type="compositionally biased region" description="Basic and acidic residues" evidence="1">
    <location>
        <begin position="12"/>
        <end position="22"/>
    </location>
</feature>
<dbReference type="NCBIfam" id="NF037982">
    <property type="entry name" value="Nramp_1"/>
    <property type="match status" value="1"/>
</dbReference>
<dbReference type="OrthoDB" id="3496044at2"/>
<keyword evidence="2" id="KW-0472">Membrane</keyword>
<organism evidence="3 4">
    <name type="scientific">Maioricimonas rarisocia</name>
    <dbReference type="NCBI Taxonomy" id="2528026"/>
    <lineage>
        <taxon>Bacteria</taxon>
        <taxon>Pseudomonadati</taxon>
        <taxon>Planctomycetota</taxon>
        <taxon>Planctomycetia</taxon>
        <taxon>Planctomycetales</taxon>
        <taxon>Planctomycetaceae</taxon>
        <taxon>Maioricimonas</taxon>
    </lineage>
</organism>
<sequence>MTSSPTPSAESPSDHGHLPEWRTEDLPEPLPFSFGNALRTIGPGAILLVGSIGGGEWIVGPMMTVQYGTGILWIATLGIALQALFNLEAVRYTLYTGEPILTGVMRLSPGPRMWAPFYILIGVAQLATPAVAAGCAAVLFGAFAGRMPVDSDQTMLSGIGVVVILAAAALLVSGRSIERMLERISWAMIAFIFSFLILANLLCVPWETWQRSLSGFVTPQRLPEDINLVMLGLFAATAGSGGLGNLAISNWFRDKGFAMGAHVGGIGGALAHDHQELKSVGAVFPMTDDNHRRWKTWWRYARLDQQVLWGIGCLVGMFLNVNLAVAIVPPETQLSGVSAGAFQADYLARQFGQWLWLLTLLNGFWILFSTHMGNTDILVRTTADILWAASPKARRHSASRLYAMLLGGLTVWALITIHLGNALELFKVLGIVASPIMAFAAIQILRVNTRFLPPELRPPMWRRVALLGSVVVYGGISVALFMNLISS</sequence>
<evidence type="ECO:0000256" key="2">
    <source>
        <dbReference type="SAM" id="Phobius"/>
    </source>
</evidence>
<feature type="transmembrane region" description="Helical" evidence="2">
    <location>
        <begin position="307"/>
        <end position="328"/>
    </location>
</feature>
<feature type="transmembrane region" description="Helical" evidence="2">
    <location>
        <begin position="184"/>
        <end position="206"/>
    </location>
</feature>
<feature type="transmembrane region" description="Helical" evidence="2">
    <location>
        <begin position="226"/>
        <end position="248"/>
    </location>
</feature>
<accession>A0A517Z9C8</accession>
<name>A0A517Z9C8_9PLAN</name>
<feature type="transmembrane region" description="Helical" evidence="2">
    <location>
        <begin position="155"/>
        <end position="172"/>
    </location>
</feature>
<dbReference type="KEGG" id="mri:Mal4_34170"/>